<evidence type="ECO:0000256" key="2">
    <source>
        <dbReference type="ARBA" id="ARBA00043974"/>
    </source>
</evidence>
<dbReference type="GO" id="GO:0043248">
    <property type="term" value="P:proteasome assembly"/>
    <property type="evidence" value="ECO:0007669"/>
    <property type="project" value="InterPro"/>
</dbReference>
<dbReference type="OrthoDB" id="15001at2759"/>
<keyword evidence="1" id="KW-0143">Chaperone</keyword>
<dbReference type="PANTHER" id="PTHR12828:SF3">
    <property type="entry name" value="PROTEASOME MATURATION PROTEIN"/>
    <property type="match status" value="1"/>
</dbReference>
<comment type="caution">
    <text evidence="4">The sequence shown here is derived from an EMBL/GenBank/DDBJ whole genome shotgun (WGS) entry which is preliminary data.</text>
</comment>
<gene>
    <name evidence="4" type="ORF">PECM_001869</name>
</gene>
<evidence type="ECO:0000256" key="1">
    <source>
        <dbReference type="ARBA" id="ARBA00023186"/>
    </source>
</evidence>
<comment type="similarity">
    <text evidence="2">Belongs to the POMP/UMP1 family.</text>
</comment>
<dbReference type="GO" id="GO:0000502">
    <property type="term" value="C:proteasome complex"/>
    <property type="evidence" value="ECO:0007669"/>
    <property type="project" value="UniProtKB-KW"/>
</dbReference>
<organism evidence="4 5">
    <name type="scientific">Penicillium ucsense</name>
    <dbReference type="NCBI Taxonomy" id="2839758"/>
    <lineage>
        <taxon>Eukaryota</taxon>
        <taxon>Fungi</taxon>
        <taxon>Dikarya</taxon>
        <taxon>Ascomycota</taxon>
        <taxon>Pezizomycotina</taxon>
        <taxon>Eurotiomycetes</taxon>
        <taxon>Eurotiomycetidae</taxon>
        <taxon>Eurotiales</taxon>
        <taxon>Aspergillaceae</taxon>
        <taxon>Penicillium</taxon>
    </lineage>
</organism>
<keyword evidence="4" id="KW-0647">Proteasome</keyword>
<dbReference type="AlphaFoldDB" id="A0A8J8WJB9"/>
<keyword evidence="5" id="KW-1185">Reference proteome</keyword>
<dbReference type="GO" id="GO:0005737">
    <property type="term" value="C:cytoplasm"/>
    <property type="evidence" value="ECO:0007669"/>
    <property type="project" value="TreeGrafter"/>
</dbReference>
<dbReference type="GO" id="GO:0005634">
    <property type="term" value="C:nucleus"/>
    <property type="evidence" value="ECO:0007669"/>
    <property type="project" value="TreeGrafter"/>
</dbReference>
<evidence type="ECO:0000256" key="3">
    <source>
        <dbReference type="SAM" id="MobiDB-lite"/>
    </source>
</evidence>
<name>A0A8J8WJB9_9EURO</name>
<dbReference type="Proteomes" id="UP000631181">
    <property type="component" value="Unassembled WGS sequence"/>
</dbReference>
<evidence type="ECO:0000313" key="5">
    <source>
        <dbReference type="Proteomes" id="UP000631181"/>
    </source>
</evidence>
<dbReference type="InterPro" id="IPR008012">
    <property type="entry name" value="Ump1"/>
</dbReference>
<dbReference type="PANTHER" id="PTHR12828">
    <property type="entry name" value="PROTEASOME MATURATION PROTEIN UMP1"/>
    <property type="match status" value="1"/>
</dbReference>
<evidence type="ECO:0000313" key="4">
    <source>
        <dbReference type="EMBL" id="KAF7718554.1"/>
    </source>
</evidence>
<dbReference type="EMBL" id="WIWV01000014">
    <property type="protein sequence ID" value="KAF7718554.1"/>
    <property type="molecule type" value="Genomic_DNA"/>
</dbReference>
<reference evidence="4" key="1">
    <citation type="journal article" date="2020" name="Front. Microbiol.">
        <title>Gene regulatory networks of Penicillium echinulatum 2HH and Penicillium oxalicum 114-2 inferred by a computational biology approach.</title>
        <authorList>
            <person name="Lenz A.R."/>
            <person name="Galan-Vasquez E."/>
            <person name="Balbinot E."/>
            <person name="De Abreu F.P."/>
            <person name="De Oliveira N.S."/>
            <person name="Da Rosa L.O."/>
            <person name="De Avila E Silva S."/>
            <person name="Camassola M."/>
            <person name="Dillon A.J.P."/>
            <person name="Perez-Rueda E."/>
        </authorList>
    </citation>
    <scope>NUCLEOTIDE SEQUENCE</scope>
    <source>
        <strain evidence="4">S1M29</strain>
    </source>
</reference>
<protein>
    <submittedName>
        <fullName evidence="4">Proteasome maturation factor UMP1 family protein</fullName>
    </submittedName>
</protein>
<feature type="compositionally biased region" description="Low complexity" evidence="3">
    <location>
        <begin position="11"/>
        <end position="29"/>
    </location>
</feature>
<accession>A0A8J8WJB9</accession>
<proteinExistence type="inferred from homology"/>
<sequence length="173" mass="19009">MSLRIAPPSGNRTSTTNTTTRQQTSQAAQLTKGAPSAPGLPDTLRNKLTLPATATASSTNHPSLSEIPASTHPLEARLLAWRATQEAMHMESLRRVYGIAEPVRRGMELKIVRDGTFRPAVLGGMRGGNVHEDILAIGGRDTEIGWEDVFHGDELREPPSFHDEMEKRLKMDY</sequence>
<feature type="region of interest" description="Disordered" evidence="3">
    <location>
        <begin position="1"/>
        <end position="45"/>
    </location>
</feature>
<dbReference type="Pfam" id="PF05348">
    <property type="entry name" value="UMP1"/>
    <property type="match status" value="1"/>
</dbReference>